<dbReference type="SUPFAM" id="SSF52540">
    <property type="entry name" value="P-loop containing nucleoside triphosphate hydrolases"/>
    <property type="match status" value="2"/>
</dbReference>
<name>A0A6B9ZHC0_9BACT</name>
<dbReference type="InterPro" id="IPR050334">
    <property type="entry name" value="Molybdenum_import_ModC"/>
</dbReference>
<feature type="domain" description="ABC transporter" evidence="3">
    <location>
        <begin position="9"/>
        <end position="258"/>
    </location>
</feature>
<gene>
    <name evidence="4" type="ORF">GWR21_16600</name>
</gene>
<accession>A0A6B9ZHC0</accession>
<organism evidence="4 5">
    <name type="scientific">Chitinophaga agri</name>
    <dbReference type="NCBI Taxonomy" id="2703787"/>
    <lineage>
        <taxon>Bacteria</taxon>
        <taxon>Pseudomonadati</taxon>
        <taxon>Bacteroidota</taxon>
        <taxon>Chitinophagia</taxon>
        <taxon>Chitinophagales</taxon>
        <taxon>Chitinophagaceae</taxon>
        <taxon>Chitinophaga</taxon>
    </lineage>
</organism>
<evidence type="ECO:0000259" key="3">
    <source>
        <dbReference type="PROSITE" id="PS50893"/>
    </source>
</evidence>
<keyword evidence="5" id="KW-1185">Reference proteome</keyword>
<dbReference type="InterPro" id="IPR003439">
    <property type="entry name" value="ABC_transporter-like_ATP-bd"/>
</dbReference>
<evidence type="ECO:0000256" key="2">
    <source>
        <dbReference type="ARBA" id="ARBA00022840"/>
    </source>
</evidence>
<proteinExistence type="predicted"/>
<dbReference type="Pfam" id="PF00005">
    <property type="entry name" value="ABC_tran"/>
    <property type="match status" value="2"/>
</dbReference>
<dbReference type="Gene3D" id="3.40.50.300">
    <property type="entry name" value="P-loop containing nucleotide triphosphate hydrolases"/>
    <property type="match status" value="2"/>
</dbReference>
<dbReference type="PANTHER" id="PTHR43514">
    <property type="entry name" value="ABC TRANSPORTER I FAMILY MEMBER 10"/>
    <property type="match status" value="1"/>
</dbReference>
<dbReference type="Proteomes" id="UP000476411">
    <property type="component" value="Chromosome"/>
</dbReference>
<dbReference type="PANTHER" id="PTHR43514:SF4">
    <property type="entry name" value="ABC TRANSPORTER I FAMILY MEMBER 10"/>
    <property type="match status" value="1"/>
</dbReference>
<evidence type="ECO:0000313" key="5">
    <source>
        <dbReference type="Proteomes" id="UP000476411"/>
    </source>
</evidence>
<evidence type="ECO:0000313" key="4">
    <source>
        <dbReference type="EMBL" id="QHS61159.1"/>
    </source>
</evidence>
<dbReference type="PROSITE" id="PS50893">
    <property type="entry name" value="ABC_TRANSPORTER_2"/>
    <property type="match status" value="2"/>
</dbReference>
<protein>
    <submittedName>
        <fullName evidence="4">ATP-binding cassette domain-containing protein</fullName>
    </submittedName>
</protein>
<dbReference type="AlphaFoldDB" id="A0A6B9ZHC0"/>
<feature type="domain" description="ABC transporter" evidence="3">
    <location>
        <begin position="279"/>
        <end position="499"/>
    </location>
</feature>
<dbReference type="SMART" id="SM00382">
    <property type="entry name" value="AAA"/>
    <property type="match status" value="2"/>
</dbReference>
<sequence>MSTHATPFLSLEHITVRYLDKTLFTGLDWHINKGENWAITGPSGAGKSALLSTIAGKFNVINGAIRHHFSDEYRQANTITDPYFTYRDLLALVGHHHTFRNRSNTTTDFYYQQRFNSMDSSDAPTVREYLYGESGGAPEQTPILEPLKIPGLMDKELIKLSNGETRRVMIAKSLLKQPLLLMLDNPFSGLDIQTRRHFTEMVNKIIDNGTTVILVTSATEVPEHITHVMTLDEGRVTGKYTREEYLQIPQPVTAQSWQVDEEKIRAIVKNTPSPYTTIISMEHIKVQYGEHLILDDVNWLVKPNEKWALLGHNGAGKSTLLSLINGDNPQAYAQQLYLFDRKRGSGESIWDIKKKIGFVSPELHQYFQAGSNCLQVVVSGFFDIIGSTRQGTPEQQAHAAAWMDILDIGTYAGQPFKGVPESVQRLTLLARALVKEPPLLIFDEPCQGLDQQQKEHFKHVIDTLSNVMDLTMIFVTHYQEEIPSAVTKVLKLEKGRVILT</sequence>
<dbReference type="RefSeq" id="WP_162332837.1">
    <property type="nucleotide sequence ID" value="NZ_CP048113.1"/>
</dbReference>
<dbReference type="EMBL" id="CP048113">
    <property type="protein sequence ID" value="QHS61159.1"/>
    <property type="molecule type" value="Genomic_DNA"/>
</dbReference>
<dbReference type="GO" id="GO:0005524">
    <property type="term" value="F:ATP binding"/>
    <property type="evidence" value="ECO:0007669"/>
    <property type="project" value="UniProtKB-KW"/>
</dbReference>
<evidence type="ECO:0000256" key="1">
    <source>
        <dbReference type="ARBA" id="ARBA00022741"/>
    </source>
</evidence>
<dbReference type="InterPro" id="IPR003593">
    <property type="entry name" value="AAA+_ATPase"/>
</dbReference>
<keyword evidence="2 4" id="KW-0067">ATP-binding</keyword>
<dbReference type="GO" id="GO:0016887">
    <property type="term" value="F:ATP hydrolysis activity"/>
    <property type="evidence" value="ECO:0007669"/>
    <property type="project" value="InterPro"/>
</dbReference>
<dbReference type="InterPro" id="IPR027417">
    <property type="entry name" value="P-loop_NTPase"/>
</dbReference>
<reference evidence="4 5" key="1">
    <citation type="submission" date="2020-01" db="EMBL/GenBank/DDBJ databases">
        <title>Complete genome sequence of Chitinophaga sp. H33E-04 isolated from quinoa roots.</title>
        <authorList>
            <person name="Weon H.-Y."/>
            <person name="Lee S.A."/>
        </authorList>
    </citation>
    <scope>NUCLEOTIDE SEQUENCE [LARGE SCALE GENOMIC DNA]</scope>
    <source>
        <strain evidence="4 5">H33E-04</strain>
    </source>
</reference>
<dbReference type="KEGG" id="chih:GWR21_16600"/>
<keyword evidence="1" id="KW-0547">Nucleotide-binding</keyword>